<dbReference type="GO" id="GO:0015293">
    <property type="term" value="F:symporter activity"/>
    <property type="evidence" value="ECO:0007669"/>
    <property type="project" value="TreeGrafter"/>
</dbReference>
<dbReference type="OrthoDB" id="9766455at2"/>
<dbReference type="PANTHER" id="PTHR10590">
    <property type="entry name" value="SODIUM/NUCLEOSIDE COTRANSPORTER"/>
    <property type="match status" value="1"/>
</dbReference>
<feature type="transmembrane region" description="Helical" evidence="7">
    <location>
        <begin position="115"/>
        <end position="136"/>
    </location>
</feature>
<keyword evidence="5 7" id="KW-1133">Transmembrane helix</keyword>
<evidence type="ECO:0000256" key="7">
    <source>
        <dbReference type="SAM" id="Phobius"/>
    </source>
</evidence>
<gene>
    <name evidence="11" type="ORF">DQK91_17715</name>
</gene>
<dbReference type="AlphaFoldDB" id="A0A6P1ZE34"/>
<evidence type="ECO:0000256" key="1">
    <source>
        <dbReference type="ARBA" id="ARBA00004651"/>
    </source>
</evidence>
<protein>
    <submittedName>
        <fullName evidence="11">Nucleoside:proton symporter</fullName>
    </submittedName>
</protein>
<evidence type="ECO:0000256" key="3">
    <source>
        <dbReference type="ARBA" id="ARBA00022475"/>
    </source>
</evidence>
<dbReference type="Proteomes" id="UP000434052">
    <property type="component" value="Unassembled WGS sequence"/>
</dbReference>
<reference evidence="11 12" key="1">
    <citation type="submission" date="2018-06" db="EMBL/GenBank/DDBJ databases">
        <title>Complete genome of Desulfovibrio marinus P48SEP.</title>
        <authorList>
            <person name="Crispim J.S."/>
            <person name="Vidigal P.M.P."/>
            <person name="Silva L.C.F."/>
            <person name="Araujo L.C."/>
            <person name="Laguardia C.N."/>
            <person name="Dias R.S."/>
            <person name="Sousa M.P."/>
            <person name="Paula S.O."/>
            <person name="Silva C."/>
        </authorList>
    </citation>
    <scope>NUCLEOTIDE SEQUENCE [LARGE SCALE GENOMIC DNA]</scope>
    <source>
        <strain evidence="11 12">P48SEP</strain>
    </source>
</reference>
<feature type="transmembrane region" description="Helical" evidence="7">
    <location>
        <begin position="403"/>
        <end position="428"/>
    </location>
</feature>
<dbReference type="InterPro" id="IPR002668">
    <property type="entry name" value="CNT_N_dom"/>
</dbReference>
<dbReference type="GO" id="GO:0005886">
    <property type="term" value="C:plasma membrane"/>
    <property type="evidence" value="ECO:0007669"/>
    <property type="project" value="UniProtKB-SubCell"/>
</dbReference>
<comment type="similarity">
    <text evidence="2">Belongs to the concentrative nucleoside transporter (CNT) (TC 2.A.41) family.</text>
</comment>
<proteinExistence type="inferred from homology"/>
<dbReference type="Pfam" id="PF01773">
    <property type="entry name" value="Nucleos_tra2_N"/>
    <property type="match status" value="1"/>
</dbReference>
<comment type="subcellular location">
    <subcellularLocation>
        <location evidence="1">Cell membrane</location>
        <topology evidence="1">Multi-pass membrane protein</topology>
    </subcellularLocation>
</comment>
<dbReference type="InterPro" id="IPR008276">
    <property type="entry name" value="C_nuclsd_transpt"/>
</dbReference>
<sequence>MQGTARGDWRTIHPWRRTVQAALGILAFMFLAWLVSENRRVIDFRVIAAGLGLQFLLAALLLKITMFRDLLLQLNSVVLMIEKATRAGTTFVFGYLGGGVLPFDVTGPPGSAYALAFRGLPIILFMSALSALLFHWRILPAIVRGFSFVLRRSLGLGGALGVGVAANIFIGMIEAPLMVRPYVQAMTHSELFALMVSGMATIAGTMIVLYASILGPIIPGSLGHLIVASIISAPASVLTARLMVPETRDATQGDIELPKAAGSMDAIARGALDGLQLLLHVVALLIVLIALVSLVNQLLDWLPAVGDAPLTLQRITGWLLAPVAWLMGLPWKECHTAGSLLGTKVILNEFVAYMNMAGLDPAALSERSRIIMTYAMCGFANLGSLGIMIGGMGSLAPERRSEIVALGFRSIYAGMLATAMTGAIVGILL</sequence>
<feature type="domain" description="Concentrative nucleoside transporter N-terminal" evidence="8">
    <location>
        <begin position="23"/>
        <end position="96"/>
    </location>
</feature>
<name>A0A6P1ZE34_9BACT</name>
<dbReference type="InterPro" id="IPR011642">
    <property type="entry name" value="Gate_dom"/>
</dbReference>
<evidence type="ECO:0000256" key="2">
    <source>
        <dbReference type="ARBA" id="ARBA00009033"/>
    </source>
</evidence>
<dbReference type="PANTHER" id="PTHR10590:SF4">
    <property type="entry name" value="SOLUTE CARRIER FAMILY 28 MEMBER 3"/>
    <property type="match status" value="1"/>
</dbReference>
<evidence type="ECO:0000256" key="4">
    <source>
        <dbReference type="ARBA" id="ARBA00022692"/>
    </source>
</evidence>
<feature type="transmembrane region" description="Helical" evidence="7">
    <location>
        <begin position="225"/>
        <end position="244"/>
    </location>
</feature>
<feature type="transmembrane region" description="Helical" evidence="7">
    <location>
        <begin position="191"/>
        <end position="213"/>
    </location>
</feature>
<evidence type="ECO:0000259" key="10">
    <source>
        <dbReference type="Pfam" id="PF07670"/>
    </source>
</evidence>
<feature type="domain" description="Nucleoside transporter/FeoB GTPase Gate" evidence="10">
    <location>
        <begin position="119"/>
        <end position="216"/>
    </location>
</feature>
<dbReference type="Pfam" id="PF07670">
    <property type="entry name" value="Gate"/>
    <property type="match status" value="1"/>
</dbReference>
<feature type="transmembrane region" description="Helical" evidence="7">
    <location>
        <begin position="18"/>
        <end position="35"/>
    </location>
</feature>
<dbReference type="GO" id="GO:0005337">
    <property type="term" value="F:nucleoside transmembrane transporter activity"/>
    <property type="evidence" value="ECO:0007669"/>
    <property type="project" value="InterPro"/>
</dbReference>
<evidence type="ECO:0000313" key="12">
    <source>
        <dbReference type="Proteomes" id="UP000434052"/>
    </source>
</evidence>
<evidence type="ECO:0000256" key="6">
    <source>
        <dbReference type="ARBA" id="ARBA00023136"/>
    </source>
</evidence>
<feature type="transmembrane region" description="Helical" evidence="7">
    <location>
        <begin position="156"/>
        <end position="179"/>
    </location>
</feature>
<keyword evidence="6 7" id="KW-0472">Membrane</keyword>
<evidence type="ECO:0000313" key="11">
    <source>
        <dbReference type="EMBL" id="TVM31771.1"/>
    </source>
</evidence>
<feature type="domain" description="Concentrative nucleoside transporter C-terminal" evidence="9">
    <location>
        <begin position="224"/>
        <end position="426"/>
    </location>
</feature>
<comment type="caution">
    <text evidence="11">The sequence shown here is derived from an EMBL/GenBank/DDBJ whole genome shotgun (WGS) entry which is preliminary data.</text>
</comment>
<evidence type="ECO:0000259" key="9">
    <source>
        <dbReference type="Pfam" id="PF07662"/>
    </source>
</evidence>
<feature type="transmembrane region" description="Helical" evidence="7">
    <location>
        <begin position="42"/>
        <end position="64"/>
    </location>
</feature>
<evidence type="ECO:0000256" key="5">
    <source>
        <dbReference type="ARBA" id="ARBA00022989"/>
    </source>
</evidence>
<dbReference type="Pfam" id="PF07662">
    <property type="entry name" value="Nucleos_tra2_C"/>
    <property type="match status" value="1"/>
</dbReference>
<dbReference type="EMBL" id="QMIF01000014">
    <property type="protein sequence ID" value="TVM31771.1"/>
    <property type="molecule type" value="Genomic_DNA"/>
</dbReference>
<feature type="transmembrane region" description="Helical" evidence="7">
    <location>
        <begin position="371"/>
        <end position="391"/>
    </location>
</feature>
<organism evidence="11 12">
    <name type="scientific">Oceanidesulfovibrio marinus</name>
    <dbReference type="NCBI Taxonomy" id="370038"/>
    <lineage>
        <taxon>Bacteria</taxon>
        <taxon>Pseudomonadati</taxon>
        <taxon>Thermodesulfobacteriota</taxon>
        <taxon>Desulfovibrionia</taxon>
        <taxon>Desulfovibrionales</taxon>
        <taxon>Desulfovibrionaceae</taxon>
        <taxon>Oceanidesulfovibrio</taxon>
    </lineage>
</organism>
<feature type="transmembrane region" description="Helical" evidence="7">
    <location>
        <begin position="277"/>
        <end position="299"/>
    </location>
</feature>
<dbReference type="InterPro" id="IPR011657">
    <property type="entry name" value="CNT_C_dom"/>
</dbReference>
<keyword evidence="4 7" id="KW-0812">Transmembrane</keyword>
<keyword evidence="3" id="KW-1003">Cell membrane</keyword>
<feature type="transmembrane region" description="Helical" evidence="7">
    <location>
        <begin position="84"/>
        <end position="103"/>
    </location>
</feature>
<evidence type="ECO:0000259" key="8">
    <source>
        <dbReference type="Pfam" id="PF01773"/>
    </source>
</evidence>
<accession>A0A6P1ZE34</accession>